<dbReference type="SUPFAM" id="SSF52743">
    <property type="entry name" value="Subtilisin-like"/>
    <property type="match status" value="1"/>
</dbReference>
<feature type="signal peptide" evidence="6">
    <location>
        <begin position="1"/>
        <end position="19"/>
    </location>
</feature>
<dbReference type="InterPro" id="IPR036852">
    <property type="entry name" value="Peptidase_S8/S53_dom_sf"/>
</dbReference>
<protein>
    <submittedName>
        <fullName evidence="8">Subtilase family protein</fullName>
    </submittedName>
</protein>
<dbReference type="EMBL" id="SNZB01000001">
    <property type="protein sequence ID" value="TDR23169.1"/>
    <property type="molecule type" value="Genomic_DNA"/>
</dbReference>
<evidence type="ECO:0000256" key="5">
    <source>
        <dbReference type="PROSITE-ProRule" id="PRU01240"/>
    </source>
</evidence>
<dbReference type="InterPro" id="IPR023828">
    <property type="entry name" value="Peptidase_S8_Ser-AS"/>
</dbReference>
<evidence type="ECO:0000259" key="7">
    <source>
        <dbReference type="Pfam" id="PF00082"/>
    </source>
</evidence>
<evidence type="ECO:0000256" key="1">
    <source>
        <dbReference type="ARBA" id="ARBA00011073"/>
    </source>
</evidence>
<feature type="chain" id="PRO_5020581242" evidence="6">
    <location>
        <begin position="20"/>
        <end position="765"/>
    </location>
</feature>
<dbReference type="PROSITE" id="PS51892">
    <property type="entry name" value="SUBTILASE"/>
    <property type="match status" value="1"/>
</dbReference>
<dbReference type="PANTHER" id="PTHR43399">
    <property type="entry name" value="SUBTILISIN-RELATED"/>
    <property type="match status" value="1"/>
</dbReference>
<dbReference type="PANTHER" id="PTHR43399:SF4">
    <property type="entry name" value="CELL WALL-ASSOCIATED PROTEASE"/>
    <property type="match status" value="1"/>
</dbReference>
<evidence type="ECO:0000256" key="2">
    <source>
        <dbReference type="ARBA" id="ARBA00022670"/>
    </source>
</evidence>
<dbReference type="SUPFAM" id="SSF49785">
    <property type="entry name" value="Galactose-binding domain-like"/>
    <property type="match status" value="1"/>
</dbReference>
<dbReference type="OrthoDB" id="9790784at2"/>
<dbReference type="PROSITE" id="PS00137">
    <property type="entry name" value="SUBTILASE_HIS"/>
    <property type="match status" value="1"/>
</dbReference>
<keyword evidence="6" id="KW-0732">Signal</keyword>
<evidence type="ECO:0000256" key="6">
    <source>
        <dbReference type="SAM" id="SignalP"/>
    </source>
</evidence>
<sequence>MLINRVLVVLFCFSQTAWANDTSWLRFNQPSSEMISSLSSSAVQYENFLWVESNSISESLVSNAIKPVIRVNKPFHYKVDNDLIDLKTQSLPDNDWFNSVGSTNANFQLIQFKGPIKSRWLEQIQNSGAVLVSPMAPFTWIVWADQSQLDELKQLASVRQAHYLYSAFRVQANNRQLTASATPTMALVLTPELNQSVEQLRQLGAIIASQSRINKTLSVINFRLDGDQYLQASQISGVMTLQRVHSDGGARTELSQQTIVSQYDGSVNAVPGYATWLSGNALDGSGVTVGVVDGGIYQNHPDLTNVIQCTGTGPSCSDDSDSHGTHVAGAIGGTGAAGVLDPAGFNRGMGVAPGVTIVEQLYAPLLGNGPGSMLAGGMLSIYKDSATSGVLLTNNSWGPTGTPQGYDIPTMEIDMISRDANAELAGNQPVLAVWSIMNGNGDGGGACSPSSLGSPDEAKNLFAVGSTSSQSGNLSQANNVFEISGNSAHGPACDGRLVPHIVAPGCSTDAPDSPSGYGLKCGTSMASPVISGAVSLFWEHYRNQFLQDPSPALIKATFTAVTDDLVGNDDADNNAMSHAPNRQQGWGRVNLENVINPTAPVYYFDQQHVFSESGQNWQINLKVSDPLKPVRMMLVWTDAPGAGMGGTNPAWVNDLDLSVEVGQVYLGNQFGNDAYSAVGGTADAMNNMEAVFLRTDQHNGQDLTIEVMASNIAADALNPHDPGAPQQDFALACYNCEVDNGMLIDLIFEDGFDPFIDLIFIDGFE</sequence>
<dbReference type="Pfam" id="PF00082">
    <property type="entry name" value="Peptidase_S8"/>
    <property type="match status" value="1"/>
</dbReference>
<dbReference type="InterPro" id="IPR008979">
    <property type="entry name" value="Galactose-bd-like_sf"/>
</dbReference>
<keyword evidence="9" id="KW-1185">Reference proteome</keyword>
<comment type="similarity">
    <text evidence="1 5">Belongs to the peptidase S8 family.</text>
</comment>
<feature type="active site" description="Charge relay system" evidence="5">
    <location>
        <position position="524"/>
    </location>
</feature>
<organism evidence="8 9">
    <name type="scientific">Marinicella litoralis</name>
    <dbReference type="NCBI Taxonomy" id="644220"/>
    <lineage>
        <taxon>Bacteria</taxon>
        <taxon>Pseudomonadati</taxon>
        <taxon>Pseudomonadota</taxon>
        <taxon>Gammaproteobacteria</taxon>
        <taxon>Lysobacterales</taxon>
        <taxon>Marinicellaceae</taxon>
        <taxon>Marinicella</taxon>
    </lineage>
</organism>
<dbReference type="Proteomes" id="UP000295724">
    <property type="component" value="Unassembled WGS sequence"/>
</dbReference>
<proteinExistence type="inferred from homology"/>
<dbReference type="GO" id="GO:0004252">
    <property type="term" value="F:serine-type endopeptidase activity"/>
    <property type="evidence" value="ECO:0007669"/>
    <property type="project" value="UniProtKB-UniRule"/>
</dbReference>
<gene>
    <name evidence="8" type="ORF">C8D91_0027</name>
</gene>
<dbReference type="PROSITE" id="PS00138">
    <property type="entry name" value="SUBTILASE_SER"/>
    <property type="match status" value="1"/>
</dbReference>
<evidence type="ECO:0000313" key="9">
    <source>
        <dbReference type="Proteomes" id="UP000295724"/>
    </source>
</evidence>
<reference evidence="8 9" key="1">
    <citation type="submission" date="2019-03" db="EMBL/GenBank/DDBJ databases">
        <title>Genomic Encyclopedia of Type Strains, Phase IV (KMG-IV): sequencing the most valuable type-strain genomes for metagenomic binning, comparative biology and taxonomic classification.</title>
        <authorList>
            <person name="Goeker M."/>
        </authorList>
    </citation>
    <scope>NUCLEOTIDE SEQUENCE [LARGE SCALE GENOMIC DNA]</scope>
    <source>
        <strain evidence="8 9">DSM 25488</strain>
    </source>
</reference>
<feature type="active site" description="Charge relay system" evidence="5">
    <location>
        <position position="293"/>
    </location>
</feature>
<evidence type="ECO:0000256" key="4">
    <source>
        <dbReference type="ARBA" id="ARBA00022825"/>
    </source>
</evidence>
<dbReference type="AlphaFoldDB" id="A0A4R6XX61"/>
<dbReference type="InterPro" id="IPR022398">
    <property type="entry name" value="Peptidase_S8_His-AS"/>
</dbReference>
<comment type="caution">
    <text evidence="8">The sequence shown here is derived from an EMBL/GenBank/DDBJ whole genome shotgun (WGS) entry which is preliminary data.</text>
</comment>
<name>A0A4R6XX61_9GAMM</name>
<dbReference type="PRINTS" id="PR00723">
    <property type="entry name" value="SUBTILISIN"/>
</dbReference>
<dbReference type="GO" id="GO:0006508">
    <property type="term" value="P:proteolysis"/>
    <property type="evidence" value="ECO:0007669"/>
    <property type="project" value="UniProtKB-KW"/>
</dbReference>
<dbReference type="InterPro" id="IPR051048">
    <property type="entry name" value="Peptidase_S8/S53_subtilisin"/>
</dbReference>
<dbReference type="Gene3D" id="2.60.120.380">
    <property type="match status" value="1"/>
</dbReference>
<accession>A0A4R6XX61</accession>
<keyword evidence="4 5" id="KW-0720">Serine protease</keyword>
<dbReference type="InterPro" id="IPR000209">
    <property type="entry name" value="Peptidase_S8/S53_dom"/>
</dbReference>
<evidence type="ECO:0000313" key="8">
    <source>
        <dbReference type="EMBL" id="TDR23169.1"/>
    </source>
</evidence>
<feature type="domain" description="Peptidase S8/S53" evidence="7">
    <location>
        <begin position="284"/>
        <end position="587"/>
    </location>
</feature>
<feature type="active site" description="Charge relay system" evidence="5">
    <location>
        <position position="323"/>
    </location>
</feature>
<evidence type="ECO:0000256" key="3">
    <source>
        <dbReference type="ARBA" id="ARBA00022801"/>
    </source>
</evidence>
<keyword evidence="2 5" id="KW-0645">Protease</keyword>
<keyword evidence="3 5" id="KW-0378">Hydrolase</keyword>
<dbReference type="InterPro" id="IPR015500">
    <property type="entry name" value="Peptidase_S8_subtilisin-rel"/>
</dbReference>
<dbReference type="Gene3D" id="3.40.50.200">
    <property type="entry name" value="Peptidase S8/S53 domain"/>
    <property type="match status" value="1"/>
</dbReference>